<dbReference type="InterPro" id="IPR010930">
    <property type="entry name" value="Flg_bb/hook_C_dom"/>
</dbReference>
<dbReference type="SUPFAM" id="SSF64518">
    <property type="entry name" value="Phase 1 flagellin"/>
    <property type="match status" value="1"/>
</dbReference>
<comment type="similarity">
    <text evidence="3">Belongs to the flagella basal body rod proteins family.</text>
</comment>
<keyword evidence="10" id="KW-0282">Flagellum</keyword>
<sequence>MSLTTALGAALTGLRASQAGLDVVAGNVANANTPGYVRKTLNAEASVAGGVTTGVRTAEIRREIDLYLQRQLRAESAGAAYASTRADALDQVQALFGTPGGATSLDTLVSRFSSSLDALAVSPQDESARQSVLQNAEILARQLNGASSDVQAQREAADQGLRDGVESANEALRSIEQLTHAILEGNARGQSTAGLMDQRDMAINDLAALMDIRVDDLGGGDVRIKTQSGLALYDGTASSLAYSGGGGAISPESRYSQIAGQSTLGTVTLTRISGQSTDLLADGALRSGQMKAYADLRDVTLPQAQTQLDELAANLAQALGSTTTAGTAVAGGVDLPTGGALPGDRLTVTYTSGGTTRSLTIVNVTDATRLPLDDSLTADRADTVIGVDFSSPTAAGDLTAALAAKGVSIDVAASASGLAFTSGAAGVTVAGGSSRITADALSGDGLALPFFVDGSGGAPYSGSLDDGSQRTGFAARIAVNPALLDDPSALVAYEADTAAGDQSRLDFLRNALTSDRAFDPDTGLGGASSPFTGSLSEFAQGIISNQASASASAARVADGQALVVSALEDRFSSASGVDVDEEMGRLIQFQTAYSANARVMTVVRDMLDQLLRI</sequence>
<evidence type="ECO:0000259" key="8">
    <source>
        <dbReference type="Pfam" id="PF06429"/>
    </source>
</evidence>
<dbReference type="PANTHER" id="PTHR30033">
    <property type="entry name" value="FLAGELLAR HOOK-ASSOCIATED PROTEIN 1"/>
    <property type="match status" value="1"/>
</dbReference>
<evidence type="ECO:0000259" key="7">
    <source>
        <dbReference type="Pfam" id="PF00460"/>
    </source>
</evidence>
<dbReference type="Proteomes" id="UP001597308">
    <property type="component" value="Unassembled WGS sequence"/>
</dbReference>
<feature type="domain" description="Flagellar hook-associated protein FlgK helical" evidence="9">
    <location>
        <begin position="89"/>
        <end position="331"/>
    </location>
</feature>
<dbReference type="Pfam" id="PF22638">
    <property type="entry name" value="FlgK_D1"/>
    <property type="match status" value="1"/>
</dbReference>
<dbReference type="InterPro" id="IPR002371">
    <property type="entry name" value="FlgK"/>
</dbReference>
<name>A0ABW4K9Y7_9HYPH</name>
<evidence type="ECO:0000259" key="9">
    <source>
        <dbReference type="Pfam" id="PF22638"/>
    </source>
</evidence>
<organism evidence="10 11">
    <name type="scientific">Methylopila henanensis</name>
    <dbReference type="NCBI Taxonomy" id="873516"/>
    <lineage>
        <taxon>Bacteria</taxon>
        <taxon>Pseudomonadati</taxon>
        <taxon>Pseudomonadota</taxon>
        <taxon>Alphaproteobacteria</taxon>
        <taxon>Hyphomicrobiales</taxon>
        <taxon>Methylopilaceae</taxon>
        <taxon>Methylopila</taxon>
    </lineage>
</organism>
<feature type="domain" description="Flagellar basal body rod protein N-terminal" evidence="7">
    <location>
        <begin position="9"/>
        <end position="36"/>
    </location>
</feature>
<dbReference type="EMBL" id="JBHUER010000008">
    <property type="protein sequence ID" value="MFD1703797.1"/>
    <property type="molecule type" value="Genomic_DNA"/>
</dbReference>
<dbReference type="RefSeq" id="WP_378799887.1">
    <property type="nucleotide sequence ID" value="NZ_JBHUER010000008.1"/>
</dbReference>
<dbReference type="InterPro" id="IPR053927">
    <property type="entry name" value="FlgK_helical"/>
</dbReference>
<comment type="subcellular location">
    <subcellularLocation>
        <location evidence="1">Bacterial flagellum basal body</location>
    </subcellularLocation>
    <subcellularLocation>
        <location evidence="2">Secreted</location>
    </subcellularLocation>
</comment>
<keyword evidence="5" id="KW-0964">Secreted</keyword>
<evidence type="ECO:0000256" key="4">
    <source>
        <dbReference type="ARBA" id="ARBA00016244"/>
    </source>
</evidence>
<protein>
    <recommendedName>
        <fullName evidence="4">Flagellar hook-associated protein 1</fullName>
    </recommendedName>
</protein>
<keyword evidence="6" id="KW-0975">Bacterial flagellum</keyword>
<keyword evidence="11" id="KW-1185">Reference proteome</keyword>
<comment type="caution">
    <text evidence="10">The sequence shown here is derived from an EMBL/GenBank/DDBJ whole genome shotgun (WGS) entry which is preliminary data.</text>
</comment>
<dbReference type="PRINTS" id="PR01005">
    <property type="entry name" value="FLGHOOKAP1"/>
</dbReference>
<evidence type="ECO:0000256" key="3">
    <source>
        <dbReference type="ARBA" id="ARBA00009677"/>
    </source>
</evidence>
<evidence type="ECO:0000256" key="2">
    <source>
        <dbReference type="ARBA" id="ARBA00004613"/>
    </source>
</evidence>
<feature type="domain" description="Flagellar basal-body/hook protein C-terminal" evidence="8">
    <location>
        <begin position="571"/>
        <end position="613"/>
    </location>
</feature>
<proteinExistence type="inferred from homology"/>
<evidence type="ECO:0000313" key="11">
    <source>
        <dbReference type="Proteomes" id="UP001597308"/>
    </source>
</evidence>
<dbReference type="Pfam" id="PF00460">
    <property type="entry name" value="Flg_bb_rod"/>
    <property type="match status" value="1"/>
</dbReference>
<dbReference type="InterPro" id="IPR001444">
    <property type="entry name" value="Flag_bb_rod_N"/>
</dbReference>
<evidence type="ECO:0000256" key="5">
    <source>
        <dbReference type="ARBA" id="ARBA00022525"/>
    </source>
</evidence>
<evidence type="ECO:0000313" key="10">
    <source>
        <dbReference type="EMBL" id="MFD1703797.1"/>
    </source>
</evidence>
<accession>A0ABW4K9Y7</accession>
<dbReference type="Pfam" id="PF06429">
    <property type="entry name" value="Flg_bbr_C"/>
    <property type="match status" value="1"/>
</dbReference>
<reference evidence="11" key="1">
    <citation type="journal article" date="2019" name="Int. J. Syst. Evol. Microbiol.">
        <title>The Global Catalogue of Microorganisms (GCM) 10K type strain sequencing project: providing services to taxonomists for standard genome sequencing and annotation.</title>
        <authorList>
            <consortium name="The Broad Institute Genomics Platform"/>
            <consortium name="The Broad Institute Genome Sequencing Center for Infectious Disease"/>
            <person name="Wu L."/>
            <person name="Ma J."/>
        </authorList>
    </citation>
    <scope>NUCLEOTIDE SEQUENCE [LARGE SCALE GENOMIC DNA]</scope>
    <source>
        <strain evidence="11">KCTC 23707</strain>
    </source>
</reference>
<keyword evidence="10" id="KW-0969">Cilium</keyword>
<dbReference type="PANTHER" id="PTHR30033:SF1">
    <property type="entry name" value="FLAGELLAR HOOK-ASSOCIATED PROTEIN 1"/>
    <property type="match status" value="1"/>
</dbReference>
<keyword evidence="10" id="KW-0966">Cell projection</keyword>
<evidence type="ECO:0000256" key="6">
    <source>
        <dbReference type="ARBA" id="ARBA00023143"/>
    </source>
</evidence>
<gene>
    <name evidence="10" type="primary">flgK</name>
    <name evidence="10" type="ORF">ACFSCV_12370</name>
</gene>
<evidence type="ECO:0000256" key="1">
    <source>
        <dbReference type="ARBA" id="ARBA00004117"/>
    </source>
</evidence>
<dbReference type="NCBIfam" id="TIGR02492">
    <property type="entry name" value="flgK_ends"/>
    <property type="match status" value="1"/>
</dbReference>